<accession>A0A0A7I5Y9</accession>
<organism evidence="1 2">
    <name type="scientific">Bifidobacterium catenulatum PV20-2</name>
    <dbReference type="NCBI Taxonomy" id="1447716"/>
    <lineage>
        <taxon>Bacteria</taxon>
        <taxon>Bacillati</taxon>
        <taxon>Actinomycetota</taxon>
        <taxon>Actinomycetes</taxon>
        <taxon>Bifidobacteriales</taxon>
        <taxon>Bifidobacteriaceae</taxon>
        <taxon>Bifidobacterium</taxon>
    </lineage>
</organism>
<name>A0A0A7I5Y9_9BIFI</name>
<dbReference type="AlphaFoldDB" id="A0A0A7I5Y9"/>
<gene>
    <name evidence="1" type="ORF">AH68_05020</name>
</gene>
<evidence type="ECO:0000313" key="2">
    <source>
        <dbReference type="Proteomes" id="UP000030625"/>
    </source>
</evidence>
<evidence type="ECO:0000313" key="1">
    <source>
        <dbReference type="EMBL" id="AIZ15431.1"/>
    </source>
</evidence>
<sequence length="95" mass="10516">MSKGMGRDDSVDRIMSTGIIAEIKWVVDDLEGLMKDAGLDPSKENVRKVLGFVSEDGFKDCGGMLLADRSIEEGWEIMQFIYGDAIESVKKEALK</sequence>
<dbReference type="HOGENOM" id="CLU_2367192_0_0_11"/>
<dbReference type="RefSeq" id="WP_039198153.1">
    <property type="nucleotide sequence ID" value="NZ_CP007456.1"/>
</dbReference>
<dbReference type="OrthoDB" id="3199446at2"/>
<reference evidence="1 2" key="1">
    <citation type="journal article" date="2015" name="Genome Announc.">
        <title>Complete and Assembled Genome Sequence of Bifidobacterium kashiwanohense PV20-2, Isolated from the Feces of an Anemic Kenyan Infant.</title>
        <authorList>
            <person name="Vazquez-Gutierrez P."/>
            <person name="Lacroix C."/>
            <person name="Chassard C."/>
            <person name="Klumpp J."/>
            <person name="Jans C."/>
            <person name="Stevens M.J."/>
        </authorList>
    </citation>
    <scope>NUCLEOTIDE SEQUENCE [LARGE SCALE GENOMIC DNA]</scope>
    <source>
        <strain evidence="1 2">PV20-2</strain>
    </source>
</reference>
<protein>
    <submittedName>
        <fullName evidence="1">Uncharacterized protein</fullName>
    </submittedName>
</protein>
<dbReference type="KEGG" id="bka:AH68_05020"/>
<dbReference type="STRING" id="1447716.AH68_05020"/>
<dbReference type="Proteomes" id="UP000030625">
    <property type="component" value="Chromosome"/>
</dbReference>
<dbReference type="EMBL" id="CP007456">
    <property type="protein sequence ID" value="AIZ15431.1"/>
    <property type="molecule type" value="Genomic_DNA"/>
</dbReference>
<proteinExistence type="predicted"/>